<comment type="caution">
    <text evidence="3">The sequence shown here is derived from an EMBL/GenBank/DDBJ whole genome shotgun (WGS) entry which is preliminary data.</text>
</comment>
<dbReference type="EMBL" id="BOOO01000038">
    <property type="protein sequence ID" value="GII33193.1"/>
    <property type="molecule type" value="Genomic_DNA"/>
</dbReference>
<keyword evidence="1" id="KW-0472">Membrane</keyword>
<feature type="transmembrane region" description="Helical" evidence="1">
    <location>
        <begin position="114"/>
        <end position="134"/>
    </location>
</feature>
<keyword evidence="1" id="KW-1133">Transmembrane helix</keyword>
<evidence type="ECO:0000313" key="4">
    <source>
        <dbReference type="Proteomes" id="UP000650628"/>
    </source>
</evidence>
<sequence length="206" mass="22007">MISVQMTPVPRSAVVAYRDDGLLARSMGLLVVGQLPPLPPALVGAFVTGVLLVMGVASVDDVAVFAPAAALLLAGSGSSHRHDGRLDWLVPPILRLTEYGFVASIGFARSVPPLLIMALLGAMAFHHYDTVYRVRQHVYPPRWLPIAGLGWDGRMLVIAAGGLFGAVTADFWVLAVYLWGLFLWESLTSWLAVPRRAEVAGAAEPG</sequence>
<dbReference type="Pfam" id="PF19365">
    <property type="entry name" value="DUF5941"/>
    <property type="match status" value="1"/>
</dbReference>
<name>A0A8J3TVD3_9ACTN</name>
<evidence type="ECO:0000313" key="3">
    <source>
        <dbReference type="EMBL" id="GII33193.1"/>
    </source>
</evidence>
<keyword evidence="4" id="KW-1185">Reference proteome</keyword>
<protein>
    <recommendedName>
        <fullName evidence="2">DUF5941 domain-containing protein</fullName>
    </recommendedName>
</protein>
<feature type="domain" description="DUF5941" evidence="2">
    <location>
        <begin position="13"/>
        <end position="193"/>
    </location>
</feature>
<dbReference type="AlphaFoldDB" id="A0A8J3TVD3"/>
<dbReference type="InterPro" id="IPR045985">
    <property type="entry name" value="DUF5941"/>
</dbReference>
<evidence type="ECO:0000256" key="1">
    <source>
        <dbReference type="SAM" id="Phobius"/>
    </source>
</evidence>
<accession>A0A8J3TVD3</accession>
<evidence type="ECO:0000259" key="2">
    <source>
        <dbReference type="Pfam" id="PF19365"/>
    </source>
</evidence>
<organism evidence="3 4">
    <name type="scientific">Planotetraspora mira</name>
    <dbReference type="NCBI Taxonomy" id="58121"/>
    <lineage>
        <taxon>Bacteria</taxon>
        <taxon>Bacillati</taxon>
        <taxon>Actinomycetota</taxon>
        <taxon>Actinomycetes</taxon>
        <taxon>Streptosporangiales</taxon>
        <taxon>Streptosporangiaceae</taxon>
        <taxon>Planotetraspora</taxon>
    </lineage>
</organism>
<keyword evidence="1" id="KW-0812">Transmembrane</keyword>
<proteinExistence type="predicted"/>
<feature type="transmembrane region" description="Helical" evidence="1">
    <location>
        <begin position="41"/>
        <end position="74"/>
    </location>
</feature>
<gene>
    <name evidence="3" type="ORF">Pmi06nite_66350</name>
</gene>
<dbReference type="Proteomes" id="UP000650628">
    <property type="component" value="Unassembled WGS sequence"/>
</dbReference>
<reference evidence="3 4" key="1">
    <citation type="submission" date="2021-01" db="EMBL/GenBank/DDBJ databases">
        <title>Whole genome shotgun sequence of Planotetraspora mira NBRC 15435.</title>
        <authorList>
            <person name="Komaki H."/>
            <person name="Tamura T."/>
        </authorList>
    </citation>
    <scope>NUCLEOTIDE SEQUENCE [LARGE SCALE GENOMIC DNA]</scope>
    <source>
        <strain evidence="3 4">NBRC 15435</strain>
    </source>
</reference>